<organism evidence="1 2">
    <name type="scientific">Trachipleistophora hominis</name>
    <name type="common">Microsporidian parasite</name>
    <dbReference type="NCBI Taxonomy" id="72359"/>
    <lineage>
        <taxon>Eukaryota</taxon>
        <taxon>Fungi</taxon>
        <taxon>Fungi incertae sedis</taxon>
        <taxon>Microsporidia</taxon>
        <taxon>Pleistophoridae</taxon>
        <taxon>Trachipleistophora</taxon>
    </lineage>
</organism>
<feature type="non-terminal residue" evidence="1">
    <location>
        <position position="1"/>
    </location>
</feature>
<gene>
    <name evidence="1" type="ORF">THOM_2832</name>
</gene>
<dbReference type="VEuPathDB" id="MicrosporidiaDB:THOM_2832"/>
<sequence length="40" mass="4489">VKSGDESVLRAKPEKKLTTEEQMRILNGPEAEETIVTITF</sequence>
<accession>L7JSI7</accession>
<protein>
    <submittedName>
        <fullName evidence="1">Uncharacterized protein</fullName>
    </submittedName>
</protein>
<dbReference type="Proteomes" id="UP000011185">
    <property type="component" value="Unassembled WGS sequence"/>
</dbReference>
<name>L7JSI7_TRAHO</name>
<dbReference type="EMBL" id="JH994056">
    <property type="protein sequence ID" value="ELQ74255.1"/>
    <property type="molecule type" value="Genomic_DNA"/>
</dbReference>
<dbReference type="InParanoid" id="L7JSI7"/>
<dbReference type="AlphaFoldDB" id="L7JSI7"/>
<evidence type="ECO:0000313" key="2">
    <source>
        <dbReference type="Proteomes" id="UP000011185"/>
    </source>
</evidence>
<reference evidence="1 2" key="1">
    <citation type="journal article" date="2012" name="PLoS Pathog.">
        <title>The genome of the obligate intracellular parasite Trachipleistophora hominis: new insights into microsporidian genome dynamics and reductive evolution.</title>
        <authorList>
            <person name="Heinz E."/>
            <person name="Williams T.A."/>
            <person name="Nakjang S."/>
            <person name="Noel C.J."/>
            <person name="Swan D.C."/>
            <person name="Goldberg A.V."/>
            <person name="Harris S.R."/>
            <person name="Weinmaier T."/>
            <person name="Markert S."/>
            <person name="Becher D."/>
            <person name="Bernhardt J."/>
            <person name="Dagan T."/>
            <person name="Hacker C."/>
            <person name="Lucocq J.M."/>
            <person name="Schweder T."/>
            <person name="Rattei T."/>
            <person name="Hall N."/>
            <person name="Hirt R.P."/>
            <person name="Embley T.M."/>
        </authorList>
    </citation>
    <scope>NUCLEOTIDE SEQUENCE [LARGE SCALE GENOMIC DNA]</scope>
</reference>
<keyword evidence="2" id="KW-1185">Reference proteome</keyword>
<proteinExistence type="predicted"/>
<dbReference type="HOGENOM" id="CLU_3302234_0_0_1"/>
<evidence type="ECO:0000313" key="1">
    <source>
        <dbReference type="EMBL" id="ELQ74255.1"/>
    </source>
</evidence>